<organism evidence="2 3">
    <name type="scientific">Rhizoctonia solani</name>
    <dbReference type="NCBI Taxonomy" id="456999"/>
    <lineage>
        <taxon>Eukaryota</taxon>
        <taxon>Fungi</taxon>
        <taxon>Dikarya</taxon>
        <taxon>Basidiomycota</taxon>
        <taxon>Agaricomycotina</taxon>
        <taxon>Agaricomycetes</taxon>
        <taxon>Cantharellales</taxon>
        <taxon>Ceratobasidiaceae</taxon>
        <taxon>Rhizoctonia</taxon>
    </lineage>
</organism>
<feature type="domain" description="Endonuclease/exonuclease/phosphatase" evidence="1">
    <location>
        <begin position="8"/>
        <end position="136"/>
    </location>
</feature>
<evidence type="ECO:0000313" key="3">
    <source>
        <dbReference type="Proteomes" id="UP000663846"/>
    </source>
</evidence>
<dbReference type="InterPro" id="IPR005135">
    <property type="entry name" value="Endo/exonuclease/phosphatase"/>
</dbReference>
<dbReference type="Gene3D" id="3.60.10.10">
    <property type="entry name" value="Endonuclease/exonuclease/phosphatase"/>
    <property type="match status" value="1"/>
</dbReference>
<sequence>MKNSVSTIINAYAHSKNKNQTIEFITNINIPKDCTTILCRDFNPHHLEWAIPGSKWEKACPNAMERLFNNFSEYNDLHLFNDPSLPTHFILNHPESNTIIDLTFLNSQAIDAWEDFNWEVEPQESSKSLGSNHAAITWTIRPHNPAKSDGVMEPSPRYTINASCQDKWTSRYMQSSKMKIYLKPLPWLKMQTESRGNPICYVKCHQAHNEEA</sequence>
<dbReference type="SUPFAM" id="SSF56219">
    <property type="entry name" value="DNase I-like"/>
    <property type="match status" value="1"/>
</dbReference>
<dbReference type="AlphaFoldDB" id="A0A8H3C6M3"/>
<protein>
    <recommendedName>
        <fullName evidence="1">Endonuclease/exonuclease/phosphatase domain-containing protein</fullName>
    </recommendedName>
</protein>
<comment type="caution">
    <text evidence="2">The sequence shown here is derived from an EMBL/GenBank/DDBJ whole genome shotgun (WGS) entry which is preliminary data.</text>
</comment>
<dbReference type="OrthoDB" id="6500128at2759"/>
<name>A0A8H3C6M3_9AGAM</name>
<evidence type="ECO:0000313" key="2">
    <source>
        <dbReference type="EMBL" id="CAE6474155.1"/>
    </source>
</evidence>
<reference evidence="2" key="1">
    <citation type="submission" date="2021-01" db="EMBL/GenBank/DDBJ databases">
        <authorList>
            <person name="Kaushik A."/>
        </authorList>
    </citation>
    <scope>NUCLEOTIDE SEQUENCE</scope>
    <source>
        <strain evidence="2">AG1-1C</strain>
    </source>
</reference>
<dbReference type="GO" id="GO:0003824">
    <property type="term" value="F:catalytic activity"/>
    <property type="evidence" value="ECO:0007669"/>
    <property type="project" value="InterPro"/>
</dbReference>
<dbReference type="InterPro" id="IPR036691">
    <property type="entry name" value="Endo/exonu/phosph_ase_sf"/>
</dbReference>
<gene>
    <name evidence="2" type="ORF">RDB_LOCUS181531</name>
</gene>
<dbReference type="Proteomes" id="UP000663846">
    <property type="component" value="Unassembled WGS sequence"/>
</dbReference>
<accession>A0A8H3C6M3</accession>
<evidence type="ECO:0000259" key="1">
    <source>
        <dbReference type="Pfam" id="PF14529"/>
    </source>
</evidence>
<dbReference type="Pfam" id="PF14529">
    <property type="entry name" value="Exo_endo_phos_2"/>
    <property type="match status" value="1"/>
</dbReference>
<dbReference type="EMBL" id="CAJMWS010001156">
    <property type="protein sequence ID" value="CAE6474155.1"/>
    <property type="molecule type" value="Genomic_DNA"/>
</dbReference>
<proteinExistence type="predicted"/>